<keyword evidence="1" id="KW-1133">Transmembrane helix</keyword>
<feature type="transmembrane region" description="Helical" evidence="1">
    <location>
        <begin position="127"/>
        <end position="148"/>
    </location>
</feature>
<keyword evidence="1" id="KW-0472">Membrane</keyword>
<dbReference type="AlphaFoldDB" id="A0A2A6RFX8"/>
<dbReference type="EMBL" id="NQWI01000091">
    <property type="protein sequence ID" value="PDW02034.1"/>
    <property type="molecule type" value="Genomic_DNA"/>
</dbReference>
<gene>
    <name evidence="2" type="ORF">CJ255_15985</name>
</gene>
<evidence type="ECO:0000313" key="2">
    <source>
        <dbReference type="EMBL" id="PDW02034.1"/>
    </source>
</evidence>
<reference evidence="3" key="1">
    <citation type="submission" date="2017-08" db="EMBL/GenBank/DDBJ databases">
        <authorList>
            <person name="Grouzdev D.S."/>
            <person name="Gaisin V.A."/>
            <person name="Rysina M.S."/>
            <person name="Gorlenko V.M."/>
        </authorList>
    </citation>
    <scope>NUCLEOTIDE SEQUENCE [LARGE SCALE GENOMIC DNA]</scope>
    <source>
        <strain evidence="3">Kir15-3F</strain>
    </source>
</reference>
<feature type="transmembrane region" description="Helical" evidence="1">
    <location>
        <begin position="155"/>
        <end position="174"/>
    </location>
</feature>
<name>A0A2A6RFX8_9CHLR</name>
<evidence type="ECO:0000256" key="1">
    <source>
        <dbReference type="SAM" id="Phobius"/>
    </source>
</evidence>
<feature type="transmembrane region" description="Helical" evidence="1">
    <location>
        <begin position="29"/>
        <end position="50"/>
    </location>
</feature>
<evidence type="ECO:0000313" key="3">
    <source>
        <dbReference type="Proteomes" id="UP000220527"/>
    </source>
</evidence>
<sequence length="308" mass="32907">MQRMQTTFGPIMEVLDEGLGIYRRNFTRFMLLAGLAALPVVLVVIIFFVVTEDMSFDAVFLLFFAVTSVMIPVSFYIMGALSRASLLAAAGEPVSLRRVLAIPLLRVVGMGCYGTMFLIVASMVASAFSMIGFCILYFFVIVGVFAFASVANVGFLGGAAATLAFGLALLAIIMSYIASLVINGAVYGSTIYALQPFIHEELNFTAALQRSFDLVGYRFGGNLLAFLSASLVFGATALAATLAIGVFGPLPLLFLLGSESQIAQAVAATAWIIAIAAAAPLLPIWMTLLYQRRRAIREGEELEATIAD</sequence>
<comment type="caution">
    <text evidence="2">The sequence shown here is derived from an EMBL/GenBank/DDBJ whole genome shotgun (WGS) entry which is preliminary data.</text>
</comment>
<protein>
    <submittedName>
        <fullName evidence="2">Uncharacterized protein</fullName>
    </submittedName>
</protein>
<keyword evidence="1" id="KW-0812">Transmembrane</keyword>
<accession>A0A2A6RFX8</accession>
<feature type="transmembrane region" description="Helical" evidence="1">
    <location>
        <begin position="56"/>
        <end position="78"/>
    </location>
</feature>
<proteinExistence type="predicted"/>
<organism evidence="2 3">
    <name type="scientific">Candidatus Viridilinea mediisalina</name>
    <dbReference type="NCBI Taxonomy" id="2024553"/>
    <lineage>
        <taxon>Bacteria</taxon>
        <taxon>Bacillati</taxon>
        <taxon>Chloroflexota</taxon>
        <taxon>Chloroflexia</taxon>
        <taxon>Chloroflexales</taxon>
        <taxon>Chloroflexineae</taxon>
        <taxon>Oscillochloridaceae</taxon>
        <taxon>Candidatus Viridilinea</taxon>
    </lineage>
</organism>
<feature type="transmembrane region" description="Helical" evidence="1">
    <location>
        <begin position="99"/>
        <end position="121"/>
    </location>
</feature>
<keyword evidence="3" id="KW-1185">Reference proteome</keyword>
<feature type="transmembrane region" description="Helical" evidence="1">
    <location>
        <begin position="219"/>
        <end position="248"/>
    </location>
</feature>
<feature type="transmembrane region" description="Helical" evidence="1">
    <location>
        <begin position="268"/>
        <end position="290"/>
    </location>
</feature>
<dbReference type="Proteomes" id="UP000220527">
    <property type="component" value="Unassembled WGS sequence"/>
</dbReference>